<dbReference type="GO" id="GO:0004775">
    <property type="term" value="F:succinate-CoA ligase (ADP-forming) activity"/>
    <property type="evidence" value="ECO:0007669"/>
    <property type="project" value="UniProtKB-UniRule"/>
</dbReference>
<dbReference type="NCBIfam" id="TIGR01016">
    <property type="entry name" value="sucCoAbeta"/>
    <property type="match status" value="1"/>
</dbReference>
<dbReference type="HOGENOM" id="CLU_037430_0_2_0"/>
<dbReference type="eggNOG" id="COG0045">
    <property type="taxonomic scope" value="Bacteria"/>
</dbReference>
<dbReference type="AlphaFoldDB" id="S0EVR5"/>
<dbReference type="InterPro" id="IPR005809">
    <property type="entry name" value="Succ_CoA_ligase-like_bsu"/>
</dbReference>
<dbReference type="EMBL" id="HF951689">
    <property type="protein sequence ID" value="CCW34477.1"/>
    <property type="molecule type" value="Genomic_DNA"/>
</dbReference>
<dbReference type="PROSITE" id="PS50975">
    <property type="entry name" value="ATP_GRASP"/>
    <property type="match status" value="1"/>
</dbReference>
<feature type="binding site" evidence="7">
    <location>
        <position position="101"/>
    </location>
    <ligand>
        <name>ATP</name>
        <dbReference type="ChEBI" id="CHEBI:30616"/>
    </ligand>
</feature>
<comment type="catalytic activity">
    <reaction evidence="7">
        <text>succinate + ATP + CoA = succinyl-CoA + ADP + phosphate</text>
        <dbReference type="Rhea" id="RHEA:17661"/>
        <dbReference type="ChEBI" id="CHEBI:30031"/>
        <dbReference type="ChEBI" id="CHEBI:30616"/>
        <dbReference type="ChEBI" id="CHEBI:43474"/>
        <dbReference type="ChEBI" id="CHEBI:57287"/>
        <dbReference type="ChEBI" id="CHEBI:57292"/>
        <dbReference type="ChEBI" id="CHEBI:456216"/>
        <dbReference type="EC" id="6.2.1.5"/>
    </reaction>
</comment>
<keyword evidence="4 7" id="KW-0479">Metal-binding</keyword>
<dbReference type="InterPro" id="IPR005811">
    <property type="entry name" value="SUCC_ACL_C"/>
</dbReference>
<dbReference type="Gene3D" id="3.40.50.261">
    <property type="entry name" value="Succinyl-CoA synthetase domains"/>
    <property type="match status" value="1"/>
</dbReference>
<dbReference type="InterPro" id="IPR017866">
    <property type="entry name" value="Succ-CoA_synthase_bsu_CS"/>
</dbReference>
<dbReference type="HAMAP" id="MF_00558">
    <property type="entry name" value="Succ_CoA_beta"/>
    <property type="match status" value="1"/>
</dbReference>
<feature type="binding site" evidence="7">
    <location>
        <position position="106"/>
    </location>
    <ligand>
        <name>ATP</name>
        <dbReference type="ChEBI" id="CHEBI:30616"/>
    </ligand>
</feature>
<dbReference type="InterPro" id="IPR013650">
    <property type="entry name" value="ATP-grasp_succ-CoA_synth-type"/>
</dbReference>
<dbReference type="InterPro" id="IPR011761">
    <property type="entry name" value="ATP-grasp"/>
</dbReference>
<dbReference type="PANTHER" id="PTHR11815">
    <property type="entry name" value="SUCCINYL-COA SYNTHETASE BETA CHAIN"/>
    <property type="match status" value="1"/>
</dbReference>
<feature type="binding site" evidence="7">
    <location>
        <position position="198"/>
    </location>
    <ligand>
        <name>Mg(2+)</name>
        <dbReference type="ChEBI" id="CHEBI:18420"/>
    </ligand>
</feature>
<dbReference type="GO" id="GO:0005524">
    <property type="term" value="F:ATP binding"/>
    <property type="evidence" value="ECO:0007669"/>
    <property type="project" value="UniProtKB-UniRule"/>
</dbReference>
<dbReference type="GO" id="GO:0042709">
    <property type="term" value="C:succinate-CoA ligase complex"/>
    <property type="evidence" value="ECO:0007669"/>
    <property type="project" value="TreeGrafter"/>
</dbReference>
<dbReference type="PROSITE" id="PS01217">
    <property type="entry name" value="SUCCINYL_COA_LIG_3"/>
    <property type="match status" value="1"/>
</dbReference>
<comment type="subunit">
    <text evidence="7">Heterotetramer of two alpha and two beta subunits.</text>
</comment>
<evidence type="ECO:0000256" key="2">
    <source>
        <dbReference type="ARBA" id="ARBA00022532"/>
    </source>
</evidence>
<keyword evidence="7 8" id="KW-0067">ATP-binding</keyword>
<comment type="pathway">
    <text evidence="7">Carbohydrate metabolism; tricarboxylic acid cycle; succinate from succinyl-CoA (ligase route): step 1/1.</text>
</comment>
<dbReference type="InterPro" id="IPR016102">
    <property type="entry name" value="Succinyl-CoA_synth-like"/>
</dbReference>
<dbReference type="PIRSF" id="PIRSF001554">
    <property type="entry name" value="SucCS_beta"/>
    <property type="match status" value="1"/>
</dbReference>
<dbReference type="GO" id="GO:0004776">
    <property type="term" value="F:succinate-CoA ligase (GDP-forming) activity"/>
    <property type="evidence" value="ECO:0007669"/>
    <property type="project" value="RHEA"/>
</dbReference>
<dbReference type="InterPro" id="IPR013815">
    <property type="entry name" value="ATP_grasp_subdomain_1"/>
</dbReference>
<dbReference type="RefSeq" id="WP_016482039.1">
    <property type="nucleotide sequence ID" value="NC_021487.1"/>
</dbReference>
<dbReference type="PATRIC" id="fig|1303518.3.peg.657"/>
<dbReference type="UniPathway" id="UPA00223">
    <property type="reaction ID" value="UER00999"/>
</dbReference>
<comment type="cofactor">
    <cofactor evidence="7">
        <name>Mg(2+)</name>
        <dbReference type="ChEBI" id="CHEBI:18420"/>
    </cofactor>
    <text evidence="7">Binds 1 Mg(2+) ion per subunit.</text>
</comment>
<dbReference type="FunFam" id="3.40.50.261:FF:000001">
    <property type="entry name" value="Succinate--CoA ligase [ADP-forming] subunit beta"/>
    <property type="match status" value="1"/>
</dbReference>
<keyword evidence="11" id="KW-1185">Reference proteome</keyword>
<dbReference type="GO" id="GO:0005829">
    <property type="term" value="C:cytosol"/>
    <property type="evidence" value="ECO:0007669"/>
    <property type="project" value="TreeGrafter"/>
</dbReference>
<evidence type="ECO:0000256" key="1">
    <source>
        <dbReference type="ARBA" id="ARBA00009182"/>
    </source>
</evidence>
<evidence type="ECO:0000256" key="3">
    <source>
        <dbReference type="ARBA" id="ARBA00022598"/>
    </source>
</evidence>
<name>S0EVR5_CHTCT</name>
<dbReference type="Proteomes" id="UP000014227">
    <property type="component" value="Chromosome I"/>
</dbReference>
<comment type="catalytic activity">
    <reaction evidence="7">
        <text>GTP + succinate + CoA = succinyl-CoA + GDP + phosphate</text>
        <dbReference type="Rhea" id="RHEA:22120"/>
        <dbReference type="ChEBI" id="CHEBI:30031"/>
        <dbReference type="ChEBI" id="CHEBI:37565"/>
        <dbReference type="ChEBI" id="CHEBI:43474"/>
        <dbReference type="ChEBI" id="CHEBI:57287"/>
        <dbReference type="ChEBI" id="CHEBI:57292"/>
        <dbReference type="ChEBI" id="CHEBI:58189"/>
    </reaction>
</comment>
<evidence type="ECO:0000256" key="7">
    <source>
        <dbReference type="HAMAP-Rule" id="MF_00558"/>
    </source>
</evidence>
<reference evidence="11" key="1">
    <citation type="submission" date="2013-03" db="EMBL/GenBank/DDBJ databases">
        <title>Genome sequence of Chthonomonas calidirosea, the first sequenced genome from the Armatimonadetes phylum (formally candidate division OP10).</title>
        <authorList>
            <person name="Lee K.C.Y."/>
            <person name="Morgan X.C."/>
            <person name="Dunfield P.F."/>
            <person name="Tamas I."/>
            <person name="Houghton K.M."/>
            <person name="Vyssotski M."/>
            <person name="Ryan J.L.J."/>
            <person name="Lagutin K."/>
            <person name="McDonald I.R."/>
            <person name="Stott M.B."/>
        </authorList>
    </citation>
    <scope>NUCLEOTIDE SEQUENCE [LARGE SCALE GENOMIC DNA]</scope>
    <source>
        <strain evidence="11">DSM 23976 / ICMP 18418 / T49</strain>
    </source>
</reference>
<dbReference type="EC" id="6.2.1.5" evidence="7"/>
<keyword evidence="6 7" id="KW-0460">Magnesium</keyword>
<gene>
    <name evidence="7" type="primary">sucC</name>
    <name evidence="10" type="ORF">CCALI_00651</name>
</gene>
<dbReference type="Gene3D" id="3.30.470.20">
    <property type="entry name" value="ATP-grasp fold, B domain"/>
    <property type="match status" value="1"/>
</dbReference>
<organism evidence="10 11">
    <name type="scientific">Chthonomonas calidirosea (strain DSM 23976 / ICMP 18418 / T49)</name>
    <dbReference type="NCBI Taxonomy" id="1303518"/>
    <lineage>
        <taxon>Bacteria</taxon>
        <taxon>Bacillati</taxon>
        <taxon>Armatimonadota</taxon>
        <taxon>Chthonomonadia</taxon>
        <taxon>Chthonomonadales</taxon>
        <taxon>Chthonomonadaceae</taxon>
        <taxon>Chthonomonas</taxon>
    </lineage>
</organism>
<evidence type="ECO:0000256" key="5">
    <source>
        <dbReference type="ARBA" id="ARBA00022741"/>
    </source>
</evidence>
<dbReference type="FunFam" id="3.30.470.20:FF:000002">
    <property type="entry name" value="Succinate--CoA ligase [ADP-forming] subunit beta"/>
    <property type="match status" value="1"/>
</dbReference>
<feature type="domain" description="ATP-grasp" evidence="9">
    <location>
        <begin position="9"/>
        <end position="226"/>
    </location>
</feature>
<dbReference type="SUPFAM" id="SSF56059">
    <property type="entry name" value="Glutathione synthetase ATP-binding domain-like"/>
    <property type="match status" value="1"/>
</dbReference>
<proteinExistence type="inferred from homology"/>
<accession>S0EVR5</accession>
<feature type="binding site" evidence="7">
    <location>
        <begin position="320"/>
        <end position="322"/>
    </location>
    <ligand>
        <name>substrate</name>
        <note>ligand shared with subunit alpha</note>
    </ligand>
</feature>
<dbReference type="OrthoDB" id="9802602at2"/>
<feature type="binding site" evidence="7">
    <location>
        <begin position="53"/>
        <end position="55"/>
    </location>
    <ligand>
        <name>ATP</name>
        <dbReference type="ChEBI" id="CHEBI:30616"/>
    </ligand>
</feature>
<dbReference type="KEGG" id="ccz:CCALI_00651"/>
<evidence type="ECO:0000256" key="4">
    <source>
        <dbReference type="ARBA" id="ARBA00022723"/>
    </source>
</evidence>
<evidence type="ECO:0000256" key="8">
    <source>
        <dbReference type="PROSITE-ProRule" id="PRU00409"/>
    </source>
</evidence>
<protein>
    <recommendedName>
        <fullName evidence="7">Succinate--CoA ligase [ADP-forming] subunit beta</fullName>
        <ecNumber evidence="7">6.2.1.5</ecNumber>
    </recommendedName>
    <alternativeName>
        <fullName evidence="7">Succinyl-CoA synthetase subunit beta</fullName>
        <shortName evidence="7">SCS-beta</shortName>
    </alternativeName>
</protein>
<evidence type="ECO:0000313" key="10">
    <source>
        <dbReference type="EMBL" id="CCW34477.1"/>
    </source>
</evidence>
<dbReference type="PANTHER" id="PTHR11815:SF10">
    <property type="entry name" value="SUCCINATE--COA LIGASE [GDP-FORMING] SUBUNIT BETA, MITOCHONDRIAL"/>
    <property type="match status" value="1"/>
</dbReference>
<dbReference type="Pfam" id="PF00549">
    <property type="entry name" value="Ligase_CoA"/>
    <property type="match status" value="1"/>
</dbReference>
<dbReference type="GO" id="GO:0006099">
    <property type="term" value="P:tricarboxylic acid cycle"/>
    <property type="evidence" value="ECO:0007669"/>
    <property type="project" value="UniProtKB-UniRule"/>
</dbReference>
<dbReference type="SUPFAM" id="SSF52210">
    <property type="entry name" value="Succinyl-CoA synthetase domains"/>
    <property type="match status" value="1"/>
</dbReference>
<feature type="binding site" evidence="7">
    <location>
        <position position="98"/>
    </location>
    <ligand>
        <name>ATP</name>
        <dbReference type="ChEBI" id="CHEBI:30616"/>
    </ligand>
</feature>
<feature type="binding site" evidence="7">
    <location>
        <position position="212"/>
    </location>
    <ligand>
        <name>Mg(2+)</name>
        <dbReference type="ChEBI" id="CHEBI:18420"/>
    </ligand>
</feature>
<dbReference type="InParanoid" id="S0EVR5"/>
<dbReference type="FunCoup" id="S0EVR5">
    <property type="interactions" value="410"/>
</dbReference>
<feature type="binding site" evidence="7">
    <location>
        <position position="46"/>
    </location>
    <ligand>
        <name>ATP</name>
        <dbReference type="ChEBI" id="CHEBI:30616"/>
    </ligand>
</feature>
<evidence type="ECO:0000259" key="9">
    <source>
        <dbReference type="PROSITE" id="PS50975"/>
    </source>
</evidence>
<keyword evidence="3 7" id="KW-0436">Ligase</keyword>
<dbReference type="GO" id="GO:0000287">
    <property type="term" value="F:magnesium ion binding"/>
    <property type="evidence" value="ECO:0007669"/>
    <property type="project" value="UniProtKB-UniRule"/>
</dbReference>
<dbReference type="Pfam" id="PF08442">
    <property type="entry name" value="ATP-grasp_2"/>
    <property type="match status" value="1"/>
</dbReference>
<dbReference type="Gene3D" id="3.30.1490.20">
    <property type="entry name" value="ATP-grasp fold, A domain"/>
    <property type="match status" value="1"/>
</dbReference>
<feature type="binding site" evidence="7">
    <location>
        <position position="263"/>
    </location>
    <ligand>
        <name>substrate</name>
        <note>ligand shared with subunit alpha</note>
    </ligand>
</feature>
<dbReference type="GO" id="GO:0006104">
    <property type="term" value="P:succinyl-CoA metabolic process"/>
    <property type="evidence" value="ECO:0007669"/>
    <property type="project" value="TreeGrafter"/>
</dbReference>
<comment type="function">
    <text evidence="7">Succinyl-CoA synthetase functions in the citric acid cycle (TCA), coupling the hydrolysis of succinyl-CoA to the synthesis of either ATP or GTP and thus represents the only step of substrate-level phosphorylation in the TCA. The beta subunit provides nucleotide specificity of the enzyme and binds the substrate succinate, while the binding sites for coenzyme A and phosphate are found in the alpha subunit.</text>
</comment>
<evidence type="ECO:0000256" key="6">
    <source>
        <dbReference type="ARBA" id="ARBA00022842"/>
    </source>
</evidence>
<dbReference type="NCBIfam" id="NF001913">
    <property type="entry name" value="PRK00696.1"/>
    <property type="match status" value="1"/>
</dbReference>
<dbReference type="STRING" id="454171.CP488_00502"/>
<comment type="similarity">
    <text evidence="1 7">Belongs to the succinate/malate CoA ligase beta subunit family.</text>
</comment>
<evidence type="ECO:0000313" key="11">
    <source>
        <dbReference type="Proteomes" id="UP000014227"/>
    </source>
</evidence>
<dbReference type="FunFam" id="3.30.1490.20:FF:000002">
    <property type="entry name" value="Succinate--CoA ligase [ADP-forming] subunit beta"/>
    <property type="match status" value="1"/>
</dbReference>
<keyword evidence="2 7" id="KW-0816">Tricarboxylic acid cycle</keyword>
<keyword evidence="5 7" id="KW-0547">Nucleotide-binding</keyword>
<sequence>MKIHEYQAKEVLARFGVPIPRNAGVAFKPEEVREKVAQLGGKGVLKAQVHTGGRGKAGGIRIASSPEEAERLAQQMLGMLLKTHQAPAGLKVEKLLIEEPISIQQEIYAGVVPDRVSRCNVLIVSARGGMDIETVAAEEPEAVVRLPIDPLEGPHDFEIRQACYKAGLDPVLVNRLVGPLRGLLNAFVGVDASLAEINPLAVTEDGRVLAADAKIEIDDSALFRHPDLAAFAEESEEDPLEAQAHRLDIAYVRLKGEVGIICNGAGLTMATMDAVQRAGGRPANFLDVGGGAQSERVKTCLGIVLSDPQVRGVLINIFGGITRCDEVAKGIVMAKNSLEVKVPLVVRLAGTRAEEGAAILAQEGITPAATMPEAAEKIVALTR</sequence>